<proteinExistence type="predicted"/>
<accession>A0A2P4Z2J2</accession>
<dbReference type="EMBL" id="JIBK01000039">
    <property type="protein sequence ID" value="POM84226.1"/>
    <property type="molecule type" value="Genomic_DNA"/>
</dbReference>
<evidence type="ECO:0000313" key="1">
    <source>
        <dbReference type="EMBL" id="POM84226.1"/>
    </source>
</evidence>
<comment type="caution">
    <text evidence="1">The sequence shown here is derived from an EMBL/GenBank/DDBJ whole genome shotgun (WGS) entry which is preliminary data.</text>
</comment>
<dbReference type="VEuPathDB" id="CryptoDB:CmeUKMEL1_11335"/>
<dbReference type="OrthoDB" id="71437at2759"/>
<protein>
    <submittedName>
        <fullName evidence="1">Uncharacterized protein</fullName>
    </submittedName>
</protein>
<sequence>MWEDLDPVWGTGTFEKFYTGVFGVVLSSRPEELDEWWDLNKECVKFVDTHIQYLSNPLYSLPRDSALDVRNGGSQLKEFLSGRFTKTAELLLEPQILRICEDMSVELSLHQLEVFGFIDLALQDPSLQSDSGQVELVNLSSTVLELYCRELKFLLLIIRELANNSHPCVVLGVLCDSESEFGDREEQVSSDSTGESKAGSVFTSQCPPICIYGCSMILESGFVRNAVNSIFQSIQEVIKLGQANIKTDSQSMVDLPSNSETSDCLRDHYRNVIIQLTDTVAILLSRFLPNLDEVEALMELIPNAARMQPSFLTNRPTAADFDSWDGFGTHFSDYGGKISVSDGQEPKQVSTGSDTRLSLSAKIILIIIICFDTMPNRWKRTRNIPTAPNSIHEANSWFRSSTRLPISSKSNFFSTKHSLITKLSQDTTASTSGSLSIQEEQSRTLSGEFWDIDAPLGRFAAFSINGAFGQNSKKRFMGLTHWRTLRFIQDELLPRLDPQDPVGLVFIQAIYDICSVALSPTQDPIQWSRILQLQRRILMERDSKVYTSERDSTPSSTIRAQAKGSVQTSNSEPVISILSPLVRCLDSLCRRYPLASWGASKVLSSCIEMFPTLSMYSSFGETEDGASISVPLPPILSELFVDLLDLAATIMAVGHYSLGQQVAHFLQNQPSNFWFHLPSILIFISRTLLRKEDILSLPEEHPRLGVWSGAGFDNPRSFRPIFRAVLRVLSAGFSSRLCISCPPPPPLLSPSLNLHDCRSVPDFLILLLRDCFENKMFEDPKLLYTLLIGSLDVFSQGILHSQSSEILAILSSKIPLLSKVLQHSITQNDSGIFLIRLFSSIISLQFRISNINNSNYYLGNETNNGEVNNKEFTLYGKAKINGKANSFDDAKEGLSKSQLPLIMWVMLEILPILHKLNSIPKVRKWTVSALVLKFIRLTLSNPLPESQEDFTEDSDATIWLFRCLLSIDSPSFHQLMALVIPPEDPFLTFLQPQSRDTSSRPKLLAAKTGLEIIRILFQRDKLFLSWVNYHKGSLRRLCTGSLSRAGAPINIQEVLLDTEALDAVTSSDSSLIYFHEQLALPVQEEFSPAQFELLNLKKNEYYQVSLLRYIIIGTDSDLLKSSTYIACQLLHRDPETLTALLTSSPALLLQLRSSFSRIFSSPDLDKFPTSIHGFILESEDSFNYIWNNPNSFVSAESESGIKSTSLVTDQQAVYWDEITEADPTSSLYSCENNLLGVSYKTLLPIHNELELNYTIYIDSLVESADLSLWCSLKTTLLGELPLSSKLEITRTNEAILNGYLQLLPPTFIPNKSSLYNKISRFHLTSTRSLIAFALSKGIEDRFLISSSFTDSLSVQNIAIWTQSKSQDTASSAVPLLLGLGLGMATDVPTIKEYLIFSTSNDENYSAKTYEEIYIPDASSSSDESTFPLLTIMEILSTPPQIPLSHPNDQRPCFPSVDFAILSQLEFYYLTLRLTVNLLKIPQLLDFSLRLLNERLNSRFAILKERILLPVTWIPQEYRWLHFLHLALIVNLISSEIFVVSQVSSALKEIQCLDFHNSLLRDQFWLSCIQNLHALFRLFLTPPKTSSSSHDQLDILSPILNISYSFLENETSPDMEFLIQQNPNCKFLFCSFIPYLTVQSHACGIYRTSLQYMVPDSYGGQNLIKDRFPITLAPSISSISCRLFINEYVQLLGLLLNKFSKVSPLNHTEFESRDLDANSFSTLQAIIELCRPFINFSFFKKTPVPLSSAILSIFSQTLLTTLRHVHESFSTGASAYNNDELSLRLYFSNSSISEIQRQKICFTTIQDCCEDLVRLLVDLEKAPSLNYSSNQYFPSGWKNTLLLLLSNCIAIDSIQFSNKSNQDASEPFTSSFLRQIWPEVWTSNRNKAYSSSKSSSGKPISTFLDFVSLLINNLRIPNKQNEHEILKCLNDFLPCKLNPRNASWVLKPQEVILLTQLNQFKTLKDLDDGEIENEKYRISDLCHWTPFNCDLFFCTRTQQNHSFLSLYLLFLIYNKIHVSNQLILTDPSNLVPSINGDEHIQNLNALIENSKFSVQCCHASLIFWNYITINWIRMSPSFLRKIIESDYISCLLSQEVILTALQDCHQLFLDLQFVGSQISFNLQLEKAFGRIELIISMFSLLLEIINRGILPKNTLAGYGSIDNFEVIVCWIVKLEAFFSSLFEFFLKHLLFCQQKKSDWQFHAEGQQVLNSGRFGSILVVEKLSHILCSVYSLFSKILIAGYHISHIKSRMNTGKENKVDINSKNHGNAKELDTNFIIINILHSRTGQILESASQMISLVPKIDQLNSLIFSCISWFEAEVEFLSNYKSAKSGFETSNTIHNSPSLNPFKLKLEIARWLSNCISCLTSSFKDGIESKPSHIVQSLVSALSRASLTILLCDSQFPGQPLTSTSILSAEDPFQEAIRTCISSINLMLSSEIKNNFLNSKLSETSRNCKSELELLKQIRLKLESINSISN</sequence>
<name>A0A2P4Z2J2_9CRYT</name>
<gene>
    <name evidence="1" type="ORF">CmeUKMEL1_11335</name>
</gene>
<reference evidence="1 2" key="1">
    <citation type="submission" date="2014-04" db="EMBL/GenBank/DDBJ databases">
        <title>Comparative Genomics of Cryptosporidium Species.</title>
        <authorList>
            <person name="Silva J.C."/>
            <person name="Su Q."/>
            <person name="Chalmers R."/>
            <person name="Chibucos M.C."/>
            <person name="Elwin K."/>
            <person name="Godinez A."/>
            <person name="Guo F."/>
            <person name="Huynh K."/>
            <person name="Orvis J."/>
            <person name="Ott S."/>
            <person name="Sadzewicz L."/>
            <person name="Sengamalay N."/>
            <person name="Shetty A."/>
            <person name="Sun M."/>
            <person name="Tallon L."/>
            <person name="Xiao L."/>
            <person name="Zhang H."/>
            <person name="Fraser C.M."/>
            <person name="Zhu G."/>
            <person name="Kissinger J."/>
            <person name="Widmer G."/>
        </authorList>
    </citation>
    <scope>NUCLEOTIDE SEQUENCE [LARGE SCALE GENOMIC DNA]</scope>
    <source>
        <strain evidence="1 2">UKMEL1</strain>
    </source>
</reference>
<organism evidence="1 2">
    <name type="scientific">Cryptosporidium meleagridis</name>
    <dbReference type="NCBI Taxonomy" id="93969"/>
    <lineage>
        <taxon>Eukaryota</taxon>
        <taxon>Sar</taxon>
        <taxon>Alveolata</taxon>
        <taxon>Apicomplexa</taxon>
        <taxon>Conoidasida</taxon>
        <taxon>Coccidia</taxon>
        <taxon>Eucoccidiorida</taxon>
        <taxon>Eimeriorina</taxon>
        <taxon>Cryptosporidiidae</taxon>
        <taxon>Cryptosporidium</taxon>
    </lineage>
</organism>
<keyword evidence="2" id="KW-1185">Reference proteome</keyword>
<dbReference type="Proteomes" id="UP000236928">
    <property type="component" value="Unassembled WGS sequence"/>
</dbReference>
<evidence type="ECO:0000313" key="2">
    <source>
        <dbReference type="Proteomes" id="UP000236928"/>
    </source>
</evidence>